<dbReference type="GO" id="GO:0016832">
    <property type="term" value="F:aldehyde-lyase activity"/>
    <property type="evidence" value="ECO:0007669"/>
    <property type="project" value="TreeGrafter"/>
</dbReference>
<dbReference type="InterPro" id="IPR040442">
    <property type="entry name" value="Pyrv_kinase-like_dom_sf"/>
</dbReference>
<dbReference type="PANTHER" id="PTHR30502:SF8">
    <property type="entry name" value="SYNTHASE, PUTATIVE-RELATED"/>
    <property type="match status" value="1"/>
</dbReference>
<dbReference type="Proteomes" id="UP000245783">
    <property type="component" value="Unassembled WGS sequence"/>
</dbReference>
<dbReference type="Pfam" id="PF03328">
    <property type="entry name" value="HpcH_HpaI"/>
    <property type="match status" value="1"/>
</dbReference>
<dbReference type="EMBL" id="KZ819481">
    <property type="protein sequence ID" value="PWN39260.1"/>
    <property type="molecule type" value="Genomic_DNA"/>
</dbReference>
<dbReference type="GO" id="GO:0046872">
    <property type="term" value="F:metal ion binding"/>
    <property type="evidence" value="ECO:0007669"/>
    <property type="project" value="UniProtKB-KW"/>
</dbReference>
<evidence type="ECO:0000256" key="2">
    <source>
        <dbReference type="ARBA" id="ARBA00023239"/>
    </source>
</evidence>
<reference evidence="4 5" key="1">
    <citation type="journal article" date="2018" name="Mol. Biol. Evol.">
        <title>Broad Genomic Sampling Reveals a Smut Pathogenic Ancestry of the Fungal Clade Ustilaginomycotina.</title>
        <authorList>
            <person name="Kijpornyongpan T."/>
            <person name="Mondo S.J."/>
            <person name="Barry K."/>
            <person name="Sandor L."/>
            <person name="Lee J."/>
            <person name="Lipzen A."/>
            <person name="Pangilinan J."/>
            <person name="LaButti K."/>
            <person name="Hainaut M."/>
            <person name="Henrissat B."/>
            <person name="Grigoriev I.V."/>
            <person name="Spatafora J.W."/>
            <person name="Aime M.C."/>
        </authorList>
    </citation>
    <scope>NUCLEOTIDE SEQUENCE [LARGE SCALE GENOMIC DNA]</scope>
    <source>
        <strain evidence="4 5">MCA 4658</strain>
    </source>
</reference>
<organism evidence="4 5">
    <name type="scientific">Ceraceosorus guamensis</name>
    <dbReference type="NCBI Taxonomy" id="1522189"/>
    <lineage>
        <taxon>Eukaryota</taxon>
        <taxon>Fungi</taxon>
        <taxon>Dikarya</taxon>
        <taxon>Basidiomycota</taxon>
        <taxon>Ustilaginomycotina</taxon>
        <taxon>Exobasidiomycetes</taxon>
        <taxon>Ceraceosorales</taxon>
        <taxon>Ceraceosoraceae</taxon>
        <taxon>Ceraceosorus</taxon>
    </lineage>
</organism>
<keyword evidence="5" id="KW-1185">Reference proteome</keyword>
<dbReference type="InterPro" id="IPR015813">
    <property type="entry name" value="Pyrv/PenolPyrv_kinase-like_dom"/>
</dbReference>
<evidence type="ECO:0000313" key="5">
    <source>
        <dbReference type="Proteomes" id="UP000245783"/>
    </source>
</evidence>
<evidence type="ECO:0000256" key="1">
    <source>
        <dbReference type="ARBA" id="ARBA00022723"/>
    </source>
</evidence>
<dbReference type="GeneID" id="37034469"/>
<dbReference type="PANTHER" id="PTHR30502">
    <property type="entry name" value="2-KETO-3-DEOXY-L-RHAMNONATE ALDOLASE"/>
    <property type="match status" value="1"/>
</dbReference>
<sequence length="287" mass="30409">MAQSDRPTPGVLSLRQAIEERAPDSSKGSLLGCWLVSGSVSVARAIASTQKLDFIVIDAEHAPTDVRLVDDLIKAIRLCSLGRTAALVRLPSQAVEWIKWALDAGANGIIVPRIDSVQEARQLVSNARYPPIGDRSFGPFSAPLAIPADAGSTTKGVLEYFTQEAPNVVVLPQIESRGGLEHVDEIIGLEGISGAFVGPVDLRLSIGLSPMPPALDKYEPTWSEAISRVMDAARKHGKVVGTVTDGTQQMIADISKLGFRFISTSTDLFAVAESVALSATQARAASV</sequence>
<keyword evidence="1" id="KW-0479">Metal-binding</keyword>
<gene>
    <name evidence="4" type="ORF">IE81DRAFT_318236</name>
</gene>
<keyword evidence="2" id="KW-0456">Lyase</keyword>
<dbReference type="AlphaFoldDB" id="A0A316VPK1"/>
<dbReference type="InParanoid" id="A0A316VPK1"/>
<protein>
    <submittedName>
        <fullName evidence="4">Phosphoenolpyruvate/pyruvate domain-containing protein</fullName>
    </submittedName>
</protein>
<dbReference type="InterPro" id="IPR005000">
    <property type="entry name" value="Aldolase/citrate-lyase_domain"/>
</dbReference>
<keyword evidence="4" id="KW-0670">Pyruvate</keyword>
<evidence type="ECO:0000313" key="4">
    <source>
        <dbReference type="EMBL" id="PWN39260.1"/>
    </source>
</evidence>
<dbReference type="GO" id="GO:0005737">
    <property type="term" value="C:cytoplasm"/>
    <property type="evidence" value="ECO:0007669"/>
    <property type="project" value="TreeGrafter"/>
</dbReference>
<proteinExistence type="predicted"/>
<dbReference type="SUPFAM" id="SSF51621">
    <property type="entry name" value="Phosphoenolpyruvate/pyruvate domain"/>
    <property type="match status" value="1"/>
</dbReference>
<dbReference type="Gene3D" id="3.20.20.60">
    <property type="entry name" value="Phosphoenolpyruvate-binding domains"/>
    <property type="match status" value="1"/>
</dbReference>
<accession>A0A316VPK1</accession>
<dbReference type="OrthoDB" id="1621678at2759"/>
<feature type="domain" description="HpcH/HpaI aldolase/citrate lyase" evidence="3">
    <location>
        <begin position="32"/>
        <end position="268"/>
    </location>
</feature>
<dbReference type="RefSeq" id="XP_025366420.1">
    <property type="nucleotide sequence ID" value="XM_025512599.1"/>
</dbReference>
<evidence type="ECO:0000259" key="3">
    <source>
        <dbReference type="Pfam" id="PF03328"/>
    </source>
</evidence>
<dbReference type="InterPro" id="IPR050251">
    <property type="entry name" value="HpcH-HpaI_aldolase"/>
</dbReference>
<name>A0A316VPK1_9BASI</name>